<dbReference type="EMBL" id="MU006233">
    <property type="protein sequence ID" value="KAF2822993.1"/>
    <property type="molecule type" value="Genomic_DNA"/>
</dbReference>
<protein>
    <submittedName>
        <fullName evidence="1">Uncharacterized protein</fullName>
    </submittedName>
</protein>
<dbReference type="Proteomes" id="UP000799424">
    <property type="component" value="Unassembled WGS sequence"/>
</dbReference>
<gene>
    <name evidence="1" type="ORF">CC86DRAFT_385160</name>
</gene>
<sequence>MQSVSTQCIRSWIPDNTSPKTMNFFQFPAEIRVRIYEEIIGGAAAPPMKARGSATHLGTYRDLFTIDTAPPTAAALRSFSGFLLSNREIYTEFEYKAIKSIKVFLHQELQREWLRLEPTIPPIPPSPRGMCDTINMEIGIPREYYRRFQDSDLEDGRQHQIILFQLLLDSLASFSLYPWSETKVENVTLQKNSEYIYRFSGLILKWRGAKCTMRGQADVKGIGRLEMNESTLLVAWDANWDPAKAWKRAKGWSQSPVLINLHRAIEKGKSNA</sequence>
<accession>A0A6A6ZQE0</accession>
<dbReference type="AlphaFoldDB" id="A0A6A6ZQE0"/>
<name>A0A6A6ZQE0_9PLEO</name>
<proteinExistence type="predicted"/>
<keyword evidence="2" id="KW-1185">Reference proteome</keyword>
<evidence type="ECO:0000313" key="2">
    <source>
        <dbReference type="Proteomes" id="UP000799424"/>
    </source>
</evidence>
<reference evidence="1" key="1">
    <citation type="journal article" date="2020" name="Stud. Mycol.">
        <title>101 Dothideomycetes genomes: a test case for predicting lifestyles and emergence of pathogens.</title>
        <authorList>
            <person name="Haridas S."/>
            <person name="Albert R."/>
            <person name="Binder M."/>
            <person name="Bloem J."/>
            <person name="Labutti K."/>
            <person name="Salamov A."/>
            <person name="Andreopoulos B."/>
            <person name="Baker S."/>
            <person name="Barry K."/>
            <person name="Bills G."/>
            <person name="Bluhm B."/>
            <person name="Cannon C."/>
            <person name="Castanera R."/>
            <person name="Culley D."/>
            <person name="Daum C."/>
            <person name="Ezra D."/>
            <person name="Gonzalez J."/>
            <person name="Henrissat B."/>
            <person name="Kuo A."/>
            <person name="Liang C."/>
            <person name="Lipzen A."/>
            <person name="Lutzoni F."/>
            <person name="Magnuson J."/>
            <person name="Mondo S."/>
            <person name="Nolan M."/>
            <person name="Ohm R."/>
            <person name="Pangilinan J."/>
            <person name="Park H.-J."/>
            <person name="Ramirez L."/>
            <person name="Alfaro M."/>
            <person name="Sun H."/>
            <person name="Tritt A."/>
            <person name="Yoshinaga Y."/>
            <person name="Zwiers L.-H."/>
            <person name="Turgeon B."/>
            <person name="Goodwin S."/>
            <person name="Spatafora J."/>
            <person name="Crous P."/>
            <person name="Grigoriev I."/>
        </authorList>
    </citation>
    <scope>NUCLEOTIDE SEQUENCE</scope>
    <source>
        <strain evidence="1">CBS 113818</strain>
    </source>
</reference>
<organism evidence="1 2">
    <name type="scientific">Ophiobolus disseminans</name>
    <dbReference type="NCBI Taxonomy" id="1469910"/>
    <lineage>
        <taxon>Eukaryota</taxon>
        <taxon>Fungi</taxon>
        <taxon>Dikarya</taxon>
        <taxon>Ascomycota</taxon>
        <taxon>Pezizomycotina</taxon>
        <taxon>Dothideomycetes</taxon>
        <taxon>Pleosporomycetidae</taxon>
        <taxon>Pleosporales</taxon>
        <taxon>Pleosporineae</taxon>
        <taxon>Phaeosphaeriaceae</taxon>
        <taxon>Ophiobolus</taxon>
    </lineage>
</organism>
<evidence type="ECO:0000313" key="1">
    <source>
        <dbReference type="EMBL" id="KAF2822993.1"/>
    </source>
</evidence>